<dbReference type="GO" id="GO:0006355">
    <property type="term" value="P:regulation of DNA-templated transcription"/>
    <property type="evidence" value="ECO:0007669"/>
    <property type="project" value="InterPro"/>
</dbReference>
<dbReference type="InterPro" id="IPR051797">
    <property type="entry name" value="TrmB-like"/>
</dbReference>
<reference evidence="3" key="2">
    <citation type="submission" date="2020-09" db="EMBL/GenBank/DDBJ databases">
        <authorList>
            <person name="Sun Q."/>
            <person name="Zhou Y."/>
        </authorList>
    </citation>
    <scope>NUCLEOTIDE SEQUENCE</scope>
    <source>
        <strain evidence="3">CGMCC 1.12160</strain>
    </source>
</reference>
<dbReference type="InterPro" id="IPR016032">
    <property type="entry name" value="Sig_transdc_resp-reg_C-effctor"/>
</dbReference>
<dbReference type="CDD" id="cd06170">
    <property type="entry name" value="LuxR_C_like"/>
    <property type="match status" value="1"/>
</dbReference>
<dbReference type="PANTHER" id="PTHR34293:SF1">
    <property type="entry name" value="HTH-TYPE TRANSCRIPTIONAL REGULATOR TRMBL2"/>
    <property type="match status" value="1"/>
</dbReference>
<organism evidence="3 4">
    <name type="scientific">Ornithinimicrobium tianjinense</name>
    <dbReference type="NCBI Taxonomy" id="1195761"/>
    <lineage>
        <taxon>Bacteria</taxon>
        <taxon>Bacillati</taxon>
        <taxon>Actinomycetota</taxon>
        <taxon>Actinomycetes</taxon>
        <taxon>Micrococcales</taxon>
        <taxon>Ornithinimicrobiaceae</taxon>
        <taxon>Ornithinimicrobium</taxon>
    </lineage>
</organism>
<feature type="domain" description="HTH luxR-type" evidence="2">
    <location>
        <begin position="279"/>
        <end position="344"/>
    </location>
</feature>
<dbReference type="Gene3D" id="1.10.10.10">
    <property type="entry name" value="Winged helix-like DNA-binding domain superfamily/Winged helix DNA-binding domain"/>
    <property type="match status" value="1"/>
</dbReference>
<evidence type="ECO:0000256" key="1">
    <source>
        <dbReference type="SAM" id="MobiDB-lite"/>
    </source>
</evidence>
<dbReference type="GO" id="GO:0003677">
    <property type="term" value="F:DNA binding"/>
    <property type="evidence" value="ECO:0007669"/>
    <property type="project" value="InterPro"/>
</dbReference>
<dbReference type="RefSeq" id="WP_188427670.1">
    <property type="nucleotide sequence ID" value="NZ_BAABKH010000007.1"/>
</dbReference>
<sequence length="346" mass="37635">MTRTTARRGGTRAPAPARLHGEAYEESVSRLWLTAVRLGRPTLDALRKQGWDDAEIEDITAELTARGMLVPNVEGDAWQVVPPAEAVLRHIERWERRISLARATASELDQIWRAAVGDGRELQPAGMELLKSVADIAQRVRGMHRLATERLWWALDASAASLALLEESATEEGVLPVRSGVDVRIVVDTALLDTPHAMSFVERAQAAGHPVRVAAGLPFSLLLCDARAAILDLSRHDPVGDGSLEARRTGPLKGVEALLQEIWVLSTPLAVVVDTGTGTVLDGVPLDDRDRRVLALLATGASDQLIARQSGISVRTVERRVRYLMDHLGAATRFQAGVQAARRGWL</sequence>
<dbReference type="SMART" id="SM00421">
    <property type="entry name" value="HTH_LUXR"/>
    <property type="match status" value="1"/>
</dbReference>
<dbReference type="SUPFAM" id="SSF46894">
    <property type="entry name" value="C-terminal effector domain of the bipartite response regulators"/>
    <property type="match status" value="1"/>
</dbReference>
<dbReference type="PANTHER" id="PTHR34293">
    <property type="entry name" value="HTH-TYPE TRANSCRIPTIONAL REGULATOR TRMBL2"/>
    <property type="match status" value="1"/>
</dbReference>
<dbReference type="Proteomes" id="UP000605670">
    <property type="component" value="Unassembled WGS sequence"/>
</dbReference>
<feature type="compositionally biased region" description="Basic residues" evidence="1">
    <location>
        <begin position="1"/>
        <end position="10"/>
    </location>
</feature>
<evidence type="ECO:0000313" key="3">
    <source>
        <dbReference type="EMBL" id="GGF37186.1"/>
    </source>
</evidence>
<dbReference type="PROSITE" id="PS50043">
    <property type="entry name" value="HTH_LUXR_2"/>
    <property type="match status" value="1"/>
</dbReference>
<reference evidence="3" key="1">
    <citation type="journal article" date="2014" name="Int. J. Syst. Evol. Microbiol.">
        <title>Complete genome sequence of Corynebacterium casei LMG S-19264T (=DSM 44701T), isolated from a smear-ripened cheese.</title>
        <authorList>
            <consortium name="US DOE Joint Genome Institute (JGI-PGF)"/>
            <person name="Walter F."/>
            <person name="Albersmeier A."/>
            <person name="Kalinowski J."/>
            <person name="Ruckert C."/>
        </authorList>
    </citation>
    <scope>NUCLEOTIDE SEQUENCE</scope>
    <source>
        <strain evidence="3">CGMCC 1.12160</strain>
    </source>
</reference>
<dbReference type="Pfam" id="PF00196">
    <property type="entry name" value="GerE"/>
    <property type="match status" value="1"/>
</dbReference>
<protein>
    <submittedName>
        <fullName evidence="3">Transcriptional regulator</fullName>
    </submittedName>
</protein>
<dbReference type="InterPro" id="IPR000792">
    <property type="entry name" value="Tscrpt_reg_LuxR_C"/>
</dbReference>
<name>A0A917F039_9MICO</name>
<evidence type="ECO:0000259" key="2">
    <source>
        <dbReference type="PROSITE" id="PS50043"/>
    </source>
</evidence>
<comment type="caution">
    <text evidence="3">The sequence shown here is derived from an EMBL/GenBank/DDBJ whole genome shotgun (WGS) entry which is preliminary data.</text>
</comment>
<feature type="region of interest" description="Disordered" evidence="1">
    <location>
        <begin position="1"/>
        <end position="20"/>
    </location>
</feature>
<gene>
    <name evidence="3" type="ORF">GCM10011366_00880</name>
</gene>
<accession>A0A917F039</accession>
<proteinExistence type="predicted"/>
<evidence type="ECO:0000313" key="4">
    <source>
        <dbReference type="Proteomes" id="UP000605670"/>
    </source>
</evidence>
<dbReference type="InterPro" id="IPR036388">
    <property type="entry name" value="WH-like_DNA-bd_sf"/>
</dbReference>
<keyword evidence="4" id="KW-1185">Reference proteome</keyword>
<dbReference type="AlphaFoldDB" id="A0A917F039"/>
<dbReference type="EMBL" id="BMEM01000001">
    <property type="protein sequence ID" value="GGF37186.1"/>
    <property type="molecule type" value="Genomic_DNA"/>
</dbReference>